<evidence type="ECO:0000256" key="24">
    <source>
        <dbReference type="ARBA" id="ARBA00034105"/>
    </source>
</evidence>
<keyword evidence="10" id="KW-0106">Calcium</keyword>
<keyword evidence="8 25" id="KW-0812">Transmembrane</keyword>
<dbReference type="Pfam" id="PF10562">
    <property type="entry name" value="CaM_bdg_C0"/>
    <property type="match status" value="1"/>
</dbReference>
<feature type="chain" id="PRO_5043989918" description="Glutamate [NMDA] receptor subunit 1" evidence="26">
    <location>
        <begin position="22"/>
        <end position="809"/>
    </location>
</feature>
<evidence type="ECO:0000256" key="5">
    <source>
        <dbReference type="ARBA" id="ARBA00022448"/>
    </source>
</evidence>
<sequence length="809" mass="90578">MRCTFVEFLVIYGLNIQLVLGSQRDWNSPNPTVFNIGGVLSSNDSEKYFKETIDHLNFDSQYVPKGVTYYHTAILMDPNPIRTALNVCKYLISSKVYAVVVSHPLTGDLSPAAVSYTSGFYHIPVIGISSRDSAFSDKNIHVSFLRTVPPYSHQADVWVEMLKHFNYKKVIFIHSSDTDGRALLGRFQTTSQSLEDDVDIKVQVESVIEFESGLDSFKDQLIDMKNAQARVYLMYASKMDAKVIFRDAATLNMTDAGYAWIVTEQALEADNAPEGILGLKLVNATNEKAHIRDSIYVLASALRDMNQSKEITEAPQDCDNSGSIWETGKDLFNFIRKQVLLNGETGKVAFDDQGDRINAEYNLINIQRKKKKVVVGKFFFKRAAKKEWTGLIGELVGERADLIVAPLTINPERAEFIEFSKPFKYQGITILEKKPSRSSTLVSFLQPFSNTLWILVMVSVHVVALVLYLLDRFSPFGRFKLANTDGTEEDALNLSSAIWFAWGVLLNSGIGEGTPRSFSARVLGMVWAGFAMIIVASYTANLAAFLVLERPKTKLTGINDARLRNTMENLTCATVKGSAVDMYFRRQVELSNMYRTMEANNYDTAETAINDVKHGKLMAFIWDSSRLEFEAAQDCELVTAGELFGRSGYGVGLQKGSPWSDDITLAILDFHERLKNMAGVFILVGAGIVGGIGLIVIEMAYKKHQIKKQKRMELARHAADKWRGAVEKRKSLRASSATQRRIKSNGVNDPVTISHVVDKYQRIGQIYGPERAWPGDTDIRQRRLDDTGGVQPVPRYLPAYTQDVSHLIV</sequence>
<evidence type="ECO:0000259" key="27">
    <source>
        <dbReference type="SMART" id="SM00079"/>
    </source>
</evidence>
<feature type="signal peptide" evidence="26">
    <location>
        <begin position="1"/>
        <end position="21"/>
    </location>
</feature>
<evidence type="ECO:0000313" key="29">
    <source>
        <dbReference type="Proteomes" id="UP001162156"/>
    </source>
</evidence>
<dbReference type="CDD" id="cd06379">
    <property type="entry name" value="PBP1_iGluR_NMDA_NR1"/>
    <property type="match status" value="1"/>
</dbReference>
<feature type="transmembrane region" description="Helical" evidence="25">
    <location>
        <begin position="491"/>
        <end position="510"/>
    </location>
</feature>
<evidence type="ECO:0000256" key="15">
    <source>
        <dbReference type="ARBA" id="ARBA00023136"/>
    </source>
</evidence>
<evidence type="ECO:0000256" key="10">
    <source>
        <dbReference type="ARBA" id="ARBA00022837"/>
    </source>
</evidence>
<keyword evidence="17" id="KW-0675">Receptor</keyword>
<dbReference type="InterPro" id="IPR001828">
    <property type="entry name" value="ANF_lig-bd_rcpt"/>
</dbReference>
<dbReference type="GO" id="GO:0015276">
    <property type="term" value="F:ligand-gated monoatomic ion channel activity"/>
    <property type="evidence" value="ECO:0007669"/>
    <property type="project" value="InterPro"/>
</dbReference>
<evidence type="ECO:0000256" key="21">
    <source>
        <dbReference type="ARBA" id="ARBA00023303"/>
    </source>
</evidence>
<evidence type="ECO:0000256" key="7">
    <source>
        <dbReference type="ARBA" id="ARBA00022553"/>
    </source>
</evidence>
<evidence type="ECO:0000256" key="11">
    <source>
        <dbReference type="ARBA" id="ARBA00022842"/>
    </source>
</evidence>
<dbReference type="InterPro" id="IPR015683">
    <property type="entry name" value="Ionotropic_Glu_rcpt"/>
</dbReference>
<dbReference type="InterPro" id="IPR001320">
    <property type="entry name" value="Iontro_rcpt_C"/>
</dbReference>
<keyword evidence="19" id="KW-0628">Postsynaptic cell membrane</keyword>
<evidence type="ECO:0000256" key="12">
    <source>
        <dbReference type="ARBA" id="ARBA00022989"/>
    </source>
</evidence>
<comment type="subcellular location">
    <subcellularLocation>
        <location evidence="1">Cell membrane</location>
        <topology evidence="1">Multi-pass membrane protein</topology>
    </subcellularLocation>
    <subcellularLocation>
        <location evidence="23">Postsynaptic cell membrane</location>
    </subcellularLocation>
    <subcellularLocation>
        <location evidence="24">Postsynaptic density</location>
    </subcellularLocation>
</comment>
<evidence type="ECO:0000256" key="23">
    <source>
        <dbReference type="ARBA" id="ARBA00034100"/>
    </source>
</evidence>
<dbReference type="GO" id="GO:0038023">
    <property type="term" value="F:signaling receptor activity"/>
    <property type="evidence" value="ECO:0007669"/>
    <property type="project" value="InterPro"/>
</dbReference>
<dbReference type="AlphaFoldDB" id="A0AAV8ZU18"/>
<evidence type="ECO:0000256" key="6">
    <source>
        <dbReference type="ARBA" id="ARBA00022475"/>
    </source>
</evidence>
<comment type="function">
    <text evidence="22">NMDA receptor subtype of glutamate-gated ion channels with high calcium permeability and voltage-dependent sensitivity to magnesium. Mediated by glycine. This protein plays a key role in synaptic plasticity, synaptogenesis, excitotoxicity, memory acquisition and learning. It mediates neuronal functions in glutamate neurotransmission. Is involved in the cell surface targeting of NMDA receptors. Plays a role in associative learning and in long-term memory consolidation.</text>
</comment>
<organism evidence="28 29">
    <name type="scientific">Rhamnusium bicolor</name>
    <dbReference type="NCBI Taxonomy" id="1586634"/>
    <lineage>
        <taxon>Eukaryota</taxon>
        <taxon>Metazoa</taxon>
        <taxon>Ecdysozoa</taxon>
        <taxon>Arthropoda</taxon>
        <taxon>Hexapoda</taxon>
        <taxon>Insecta</taxon>
        <taxon>Pterygota</taxon>
        <taxon>Neoptera</taxon>
        <taxon>Endopterygota</taxon>
        <taxon>Coleoptera</taxon>
        <taxon>Polyphaga</taxon>
        <taxon>Cucujiformia</taxon>
        <taxon>Chrysomeloidea</taxon>
        <taxon>Cerambycidae</taxon>
        <taxon>Lepturinae</taxon>
        <taxon>Rhagiini</taxon>
        <taxon>Rhamnusium</taxon>
    </lineage>
</organism>
<accession>A0AAV8ZU18</accession>
<dbReference type="SMART" id="SM00079">
    <property type="entry name" value="PBPe"/>
    <property type="match status" value="1"/>
</dbReference>
<keyword evidence="6" id="KW-1003">Cell membrane</keyword>
<comment type="caution">
    <text evidence="28">The sequence shown here is derived from an EMBL/GenBank/DDBJ whole genome shotgun (WGS) entry which is preliminary data.</text>
</comment>
<proteinExistence type="inferred from homology"/>
<comment type="subunit">
    <text evidence="3">Forms a heteromeric NMDA channel with Nmdar2.</text>
</comment>
<evidence type="ECO:0000256" key="25">
    <source>
        <dbReference type="SAM" id="Phobius"/>
    </source>
</evidence>
<dbReference type="GO" id="GO:0017146">
    <property type="term" value="C:NMDA selective glutamate receptor complex"/>
    <property type="evidence" value="ECO:0007669"/>
    <property type="project" value="UniProtKB-ARBA"/>
</dbReference>
<dbReference type="InterPro" id="IPR001508">
    <property type="entry name" value="Iono_Glu_rcpt_met"/>
</dbReference>
<evidence type="ECO:0000256" key="22">
    <source>
        <dbReference type="ARBA" id="ARBA00024675"/>
    </source>
</evidence>
<evidence type="ECO:0000256" key="4">
    <source>
        <dbReference type="ARBA" id="ARBA00015895"/>
    </source>
</evidence>
<dbReference type="InterPro" id="IPR028082">
    <property type="entry name" value="Peripla_BP_I"/>
</dbReference>
<dbReference type="Gene3D" id="1.10.287.70">
    <property type="match status" value="1"/>
</dbReference>
<dbReference type="InterPro" id="IPR019594">
    <property type="entry name" value="Glu/Gly-bd"/>
</dbReference>
<keyword evidence="13" id="KW-0770">Synapse</keyword>
<gene>
    <name evidence="28" type="ORF">NQ314_001391</name>
</gene>
<evidence type="ECO:0000256" key="3">
    <source>
        <dbReference type="ARBA" id="ARBA00011106"/>
    </source>
</evidence>
<evidence type="ECO:0000256" key="16">
    <source>
        <dbReference type="ARBA" id="ARBA00023157"/>
    </source>
</evidence>
<dbReference type="Pfam" id="PF01094">
    <property type="entry name" value="ANF_receptor"/>
    <property type="match status" value="1"/>
</dbReference>
<dbReference type="Gene3D" id="3.40.190.10">
    <property type="entry name" value="Periplasmic binding protein-like II"/>
    <property type="match status" value="2"/>
</dbReference>
<evidence type="ECO:0000256" key="13">
    <source>
        <dbReference type="ARBA" id="ARBA00023018"/>
    </source>
</evidence>
<dbReference type="InterPro" id="IPR049873">
    <property type="entry name" value="NMDA1-like_N"/>
</dbReference>
<evidence type="ECO:0000256" key="18">
    <source>
        <dbReference type="ARBA" id="ARBA00023180"/>
    </source>
</evidence>
<dbReference type="SUPFAM" id="SSF81324">
    <property type="entry name" value="Voltage-gated potassium channels"/>
    <property type="match status" value="1"/>
</dbReference>
<evidence type="ECO:0000256" key="2">
    <source>
        <dbReference type="ARBA" id="ARBA00008685"/>
    </source>
</evidence>
<dbReference type="PRINTS" id="PR00177">
    <property type="entry name" value="NMDARECEPTOR"/>
</dbReference>
<dbReference type="FunFam" id="3.40.50.2300:FF:000025">
    <property type="entry name" value="glutamate receptor ionotropic, NMDA 1 isoform X1"/>
    <property type="match status" value="1"/>
</dbReference>
<evidence type="ECO:0000256" key="1">
    <source>
        <dbReference type="ARBA" id="ARBA00004651"/>
    </source>
</evidence>
<dbReference type="Pfam" id="PF10613">
    <property type="entry name" value="Lig_chan-Glu_bd"/>
    <property type="match status" value="1"/>
</dbReference>
<dbReference type="GO" id="GO:0014069">
    <property type="term" value="C:postsynaptic density"/>
    <property type="evidence" value="ECO:0007669"/>
    <property type="project" value="UniProtKB-SubCell"/>
</dbReference>
<keyword evidence="5" id="KW-0813">Transport</keyword>
<keyword evidence="16" id="KW-1015">Disulfide bond</keyword>
<dbReference type="PANTHER" id="PTHR18966">
    <property type="entry name" value="IONOTROPIC GLUTAMATE RECEPTOR"/>
    <property type="match status" value="1"/>
</dbReference>
<dbReference type="FunFam" id="3.40.190.10:FF:000010">
    <property type="entry name" value="glutamate receptor ionotropic, NMDA 1 isoform X1"/>
    <property type="match status" value="1"/>
</dbReference>
<keyword evidence="20" id="KW-1071">Ligand-gated ion channel</keyword>
<keyword evidence="12 25" id="KW-1133">Transmembrane helix</keyword>
<dbReference type="GO" id="GO:0045211">
    <property type="term" value="C:postsynaptic membrane"/>
    <property type="evidence" value="ECO:0007669"/>
    <property type="project" value="UniProtKB-SubCell"/>
</dbReference>
<name>A0AAV8ZU18_9CUCU</name>
<keyword evidence="14" id="KW-0406">Ion transport</keyword>
<reference evidence="28" key="1">
    <citation type="journal article" date="2023" name="Insect Mol. Biol.">
        <title>Genome sequencing provides insights into the evolution of gene families encoding plant cell wall-degrading enzymes in longhorned beetles.</title>
        <authorList>
            <person name="Shin N.R."/>
            <person name="Okamura Y."/>
            <person name="Kirsch R."/>
            <person name="Pauchet Y."/>
        </authorList>
    </citation>
    <scope>NUCLEOTIDE SEQUENCE</scope>
    <source>
        <strain evidence="28">RBIC_L_NR</strain>
    </source>
</reference>
<dbReference type="FunFam" id="3.40.50.2300:FF:000266">
    <property type="entry name" value="Glutamate [NMDA] receptor subunit 1"/>
    <property type="match status" value="1"/>
</dbReference>
<feature type="domain" description="Ionotropic glutamate receptor C-terminal" evidence="27">
    <location>
        <begin position="372"/>
        <end position="676"/>
    </location>
</feature>
<keyword evidence="21" id="KW-0407">Ion channel</keyword>
<keyword evidence="29" id="KW-1185">Reference proteome</keyword>
<feature type="transmembrane region" description="Helical" evidence="25">
    <location>
        <begin position="452"/>
        <end position="470"/>
    </location>
</feature>
<evidence type="ECO:0000256" key="9">
    <source>
        <dbReference type="ARBA" id="ARBA00022729"/>
    </source>
</evidence>
<dbReference type="Proteomes" id="UP001162156">
    <property type="component" value="Unassembled WGS sequence"/>
</dbReference>
<dbReference type="SUPFAM" id="SSF53822">
    <property type="entry name" value="Periplasmic binding protein-like I"/>
    <property type="match status" value="1"/>
</dbReference>
<feature type="transmembrane region" description="Helical" evidence="25">
    <location>
        <begin position="522"/>
        <end position="548"/>
    </location>
</feature>
<dbReference type="Gene3D" id="3.40.50.2300">
    <property type="match status" value="2"/>
</dbReference>
<comment type="similarity">
    <text evidence="2">Belongs to the glutamate-gated ion channel (TC 1.A.10.1) family.</text>
</comment>
<dbReference type="Pfam" id="PF00060">
    <property type="entry name" value="Lig_chan"/>
    <property type="match status" value="1"/>
</dbReference>
<evidence type="ECO:0000256" key="17">
    <source>
        <dbReference type="ARBA" id="ARBA00023170"/>
    </source>
</evidence>
<dbReference type="SUPFAM" id="SSF53850">
    <property type="entry name" value="Periplasmic binding protein-like II"/>
    <property type="match status" value="1"/>
</dbReference>
<evidence type="ECO:0000256" key="19">
    <source>
        <dbReference type="ARBA" id="ARBA00023257"/>
    </source>
</evidence>
<evidence type="ECO:0000256" key="20">
    <source>
        <dbReference type="ARBA" id="ARBA00023286"/>
    </source>
</evidence>
<keyword evidence="15 25" id="KW-0472">Membrane</keyword>
<keyword evidence="18" id="KW-0325">Glycoprotein</keyword>
<dbReference type="GO" id="GO:0035235">
    <property type="term" value="P:ionotropic glutamate receptor signaling pathway"/>
    <property type="evidence" value="ECO:0007669"/>
    <property type="project" value="UniProtKB-ARBA"/>
</dbReference>
<evidence type="ECO:0000313" key="28">
    <source>
        <dbReference type="EMBL" id="KAJ8970101.1"/>
    </source>
</evidence>
<evidence type="ECO:0000256" key="14">
    <source>
        <dbReference type="ARBA" id="ARBA00023065"/>
    </source>
</evidence>
<keyword evidence="7" id="KW-0597">Phosphoprotein</keyword>
<evidence type="ECO:0000256" key="8">
    <source>
        <dbReference type="ARBA" id="ARBA00022692"/>
    </source>
</evidence>
<dbReference type="InterPro" id="IPR018882">
    <property type="entry name" value="CaM-bd_C0_NMDA_rcpt_NR1"/>
</dbReference>
<keyword evidence="9 26" id="KW-0732">Signal</keyword>
<evidence type="ECO:0000256" key="26">
    <source>
        <dbReference type="SAM" id="SignalP"/>
    </source>
</evidence>
<keyword evidence="11" id="KW-0460">Magnesium</keyword>
<protein>
    <recommendedName>
        <fullName evidence="4">Glutamate [NMDA] receptor subunit 1</fullName>
    </recommendedName>
</protein>
<dbReference type="EMBL" id="JANEYF010000412">
    <property type="protein sequence ID" value="KAJ8970101.1"/>
    <property type="molecule type" value="Genomic_DNA"/>
</dbReference>
<feature type="transmembrane region" description="Helical" evidence="25">
    <location>
        <begin position="680"/>
        <end position="701"/>
    </location>
</feature>